<accession>A0A1F6E2W8</accession>
<organism evidence="2 3">
    <name type="scientific">Candidatus Kaiserbacteria bacterium RIFCSPHIGHO2_02_FULL_59_21</name>
    <dbReference type="NCBI Taxonomy" id="1798500"/>
    <lineage>
        <taxon>Bacteria</taxon>
        <taxon>Candidatus Kaiseribacteriota</taxon>
    </lineage>
</organism>
<dbReference type="AlphaFoldDB" id="A0A1F6E2W8"/>
<evidence type="ECO:0000313" key="3">
    <source>
        <dbReference type="Proteomes" id="UP000178572"/>
    </source>
</evidence>
<feature type="transmembrane region" description="Helical" evidence="1">
    <location>
        <begin position="107"/>
        <end position="126"/>
    </location>
</feature>
<keyword evidence="1" id="KW-0472">Membrane</keyword>
<feature type="transmembrane region" description="Helical" evidence="1">
    <location>
        <begin position="81"/>
        <end position="101"/>
    </location>
</feature>
<dbReference type="STRING" id="1798500.A3C21_01540"/>
<feature type="transmembrane region" description="Helical" evidence="1">
    <location>
        <begin position="6"/>
        <end position="22"/>
    </location>
</feature>
<reference evidence="2 3" key="1">
    <citation type="journal article" date="2016" name="Nat. Commun.">
        <title>Thousands of microbial genomes shed light on interconnected biogeochemical processes in an aquifer system.</title>
        <authorList>
            <person name="Anantharaman K."/>
            <person name="Brown C.T."/>
            <person name="Hug L.A."/>
            <person name="Sharon I."/>
            <person name="Castelle C.J."/>
            <person name="Probst A.J."/>
            <person name="Thomas B.C."/>
            <person name="Singh A."/>
            <person name="Wilkins M.J."/>
            <person name="Karaoz U."/>
            <person name="Brodie E.L."/>
            <person name="Williams K.H."/>
            <person name="Hubbard S.S."/>
            <person name="Banfield J.F."/>
        </authorList>
    </citation>
    <scope>NUCLEOTIDE SEQUENCE [LARGE SCALE GENOMIC DNA]</scope>
</reference>
<dbReference type="EMBL" id="MFLN01000005">
    <property type="protein sequence ID" value="OGG67552.1"/>
    <property type="molecule type" value="Genomic_DNA"/>
</dbReference>
<keyword evidence="1" id="KW-1133">Transmembrane helix</keyword>
<name>A0A1F6E2W8_9BACT</name>
<evidence type="ECO:0000256" key="1">
    <source>
        <dbReference type="SAM" id="Phobius"/>
    </source>
</evidence>
<feature type="transmembrane region" description="Helical" evidence="1">
    <location>
        <begin position="56"/>
        <end position="74"/>
    </location>
</feature>
<comment type="caution">
    <text evidence="2">The sequence shown here is derived from an EMBL/GenBank/DDBJ whole genome shotgun (WGS) entry which is preliminary data.</text>
</comment>
<protein>
    <submittedName>
        <fullName evidence="2">Uncharacterized protein</fullName>
    </submittedName>
</protein>
<dbReference type="Proteomes" id="UP000178572">
    <property type="component" value="Unassembled WGS sequence"/>
</dbReference>
<evidence type="ECO:0000313" key="2">
    <source>
        <dbReference type="EMBL" id="OGG67552.1"/>
    </source>
</evidence>
<gene>
    <name evidence="2" type="ORF">A3C21_01540</name>
</gene>
<feature type="transmembrane region" description="Helical" evidence="1">
    <location>
        <begin position="29"/>
        <end position="50"/>
    </location>
</feature>
<keyword evidence="1" id="KW-0812">Transmembrane</keyword>
<sequence>MAVGLAEVLLAASALFFVFLAARAFGFKACAACAAFACAWLGLLALRYFGEDIDPALIGVLMGGSVVGVMYLLREKLPEEYRLFTFPFLATFFALAYLLLADVPIKGSAYLLLAALWLGFGIIFLARNNEAVKGAAQKLIECCKNW</sequence>
<proteinExistence type="predicted"/>